<dbReference type="GO" id="GO:0005737">
    <property type="term" value="C:cytoplasm"/>
    <property type="evidence" value="ECO:0007669"/>
    <property type="project" value="UniProtKB-SubCell"/>
</dbReference>
<evidence type="ECO:0000256" key="2">
    <source>
        <dbReference type="PIRNR" id="PIRNR006276"/>
    </source>
</evidence>
<dbReference type="PANTHER" id="PTHR46268:SF6">
    <property type="entry name" value="UNIVERSAL STRESS PROTEIN UP12"/>
    <property type="match status" value="1"/>
</dbReference>
<feature type="domain" description="UspA" evidence="3">
    <location>
        <begin position="1"/>
        <end position="146"/>
    </location>
</feature>
<evidence type="ECO:0000259" key="3">
    <source>
        <dbReference type="Pfam" id="PF00582"/>
    </source>
</evidence>
<evidence type="ECO:0000313" key="5">
    <source>
        <dbReference type="Proteomes" id="UP001246473"/>
    </source>
</evidence>
<evidence type="ECO:0000313" key="4">
    <source>
        <dbReference type="EMBL" id="MDT8841111.1"/>
    </source>
</evidence>
<comment type="caution">
    <text evidence="4">The sequence shown here is derived from an EMBL/GenBank/DDBJ whole genome shotgun (WGS) entry which is preliminary data.</text>
</comment>
<dbReference type="InterPro" id="IPR014729">
    <property type="entry name" value="Rossmann-like_a/b/a_fold"/>
</dbReference>
<dbReference type="Pfam" id="PF00582">
    <property type="entry name" value="Usp"/>
    <property type="match status" value="1"/>
</dbReference>
<dbReference type="SUPFAM" id="SSF52402">
    <property type="entry name" value="Adenine nucleotide alpha hydrolases-like"/>
    <property type="match status" value="1"/>
</dbReference>
<dbReference type="InterPro" id="IPR006015">
    <property type="entry name" value="Universal_stress_UspA"/>
</dbReference>
<dbReference type="Gene3D" id="3.40.50.620">
    <property type="entry name" value="HUPs"/>
    <property type="match status" value="1"/>
</dbReference>
<accession>A0AAP5QBH6</accession>
<dbReference type="EMBL" id="JANSLM010000011">
    <property type="protein sequence ID" value="MDT8841111.1"/>
    <property type="molecule type" value="Genomic_DNA"/>
</dbReference>
<dbReference type="PRINTS" id="PR01438">
    <property type="entry name" value="UNVRSLSTRESS"/>
</dbReference>
<comment type="similarity">
    <text evidence="1 2">Belongs to the universal stress protein A family.</text>
</comment>
<dbReference type="PANTHER" id="PTHR46268">
    <property type="entry name" value="STRESS RESPONSE PROTEIN NHAX"/>
    <property type="match status" value="1"/>
</dbReference>
<keyword evidence="2" id="KW-0963">Cytoplasm</keyword>
<dbReference type="CDD" id="cd00293">
    <property type="entry name" value="USP-like"/>
    <property type="match status" value="1"/>
</dbReference>
<evidence type="ECO:0000256" key="1">
    <source>
        <dbReference type="ARBA" id="ARBA00008791"/>
    </source>
</evidence>
<comment type="subcellular location">
    <subcellularLocation>
        <location evidence="2">Cytoplasm</location>
    </subcellularLocation>
</comment>
<organism evidence="4 5">
    <name type="scientific">Paraburkholderia fungorum</name>
    <dbReference type="NCBI Taxonomy" id="134537"/>
    <lineage>
        <taxon>Bacteria</taxon>
        <taxon>Pseudomonadati</taxon>
        <taxon>Pseudomonadota</taxon>
        <taxon>Betaproteobacteria</taxon>
        <taxon>Burkholderiales</taxon>
        <taxon>Burkholderiaceae</taxon>
        <taxon>Paraburkholderia</taxon>
    </lineage>
</organism>
<name>A0AAP5QBH6_9BURK</name>
<gene>
    <name evidence="4" type="ORF">ParKJ_27150</name>
</gene>
<sequence length="161" mass="17390">MYTNILVAVDGSEASKRAVSEAIQLAKLSRCTLTAVYVIDQSAAFTYAGACDPHLLTDAARQVGVSLLNEALAQMRELNVVGDTEIVETQGIAEDIASALMRCAERRGVDLVVMGTHGRRGLRRMVIGSVAERFVRHATCPVLLIREPADRAHHASHHASE</sequence>
<protein>
    <recommendedName>
        <fullName evidence="2">Universal stress protein</fullName>
    </recommendedName>
</protein>
<proteinExistence type="inferred from homology"/>
<dbReference type="PIRSF" id="PIRSF006276">
    <property type="entry name" value="UspA"/>
    <property type="match status" value="1"/>
</dbReference>
<dbReference type="InterPro" id="IPR006016">
    <property type="entry name" value="UspA"/>
</dbReference>
<reference evidence="4" key="1">
    <citation type="submission" date="2022-08" db="EMBL/GenBank/DDBJ databases">
        <authorList>
            <person name="Kim S.-J."/>
        </authorList>
    </citation>
    <scope>NUCLEOTIDE SEQUENCE</scope>
    <source>
        <strain evidence="4">KJ</strain>
    </source>
</reference>
<dbReference type="AlphaFoldDB" id="A0AAP5QBH6"/>
<dbReference type="Proteomes" id="UP001246473">
    <property type="component" value="Unassembled WGS sequence"/>
</dbReference>
<dbReference type="RefSeq" id="WP_106353164.1">
    <property type="nucleotide sequence ID" value="NZ_JANSLM010000011.1"/>
</dbReference>